<name>A0A232LPH3_9EURO</name>
<feature type="binding site" evidence="7">
    <location>
        <position position="1061"/>
    </location>
    <ligand>
        <name>ATP</name>
        <dbReference type="ChEBI" id="CHEBI:30616"/>
    </ligand>
</feature>
<accession>A0A232LPH3</accession>
<feature type="region of interest" description="Disordered" evidence="8">
    <location>
        <begin position="811"/>
        <end position="901"/>
    </location>
</feature>
<dbReference type="EMBL" id="NPHW01006179">
    <property type="protein sequence ID" value="OXV06046.1"/>
    <property type="molecule type" value="Genomic_DNA"/>
</dbReference>
<keyword evidence="4 7" id="KW-0547">Nucleotide-binding</keyword>
<dbReference type="InterPro" id="IPR008271">
    <property type="entry name" value="Ser/Thr_kinase_AS"/>
</dbReference>
<sequence length="1853" mass="205142">MSTKLTSQPTVGTAPSRTNYSRISNSSRNDGSNPGADVSNRRRLQKTTQNGGQTDPLTFTSSMASKNSTEARMSMTGRGRPSIREQKTSWLQGGQEPSIKRNPPGAVQSGIYSAGSGSESTRNQSTGNSNSRFSVRMSNMVNPGNPTPPESGDFLTPINFDDFQNSIIEDSLSRFPMPGHGGSGYDDKSSTFTGNSSWSSSESIPVTGKVTRTGSIRRQSDVGRLNSTSSMLPPPAPNIRSRRQSHAPMSLSNTGTSRLPRQSIGPGTSLDRSNSVSHRRRPSVTTRKTSESGRSDQGNSSLRSRQPDSDSNRSEDSKLLATSRNLKAKSLQPPSRETHENFLAPCSAIDHSRCSSTNGLQTPAKCAVNGATTPSSSTKRMSIMPHATGLGARTISPTDARRMKRMSMMPHAPPIPNTPPVQPDLSLPRPRSSAQSPSLIPRKSVTPSSSRTTPDLNRKSYSSGISLSSSTSHNSVRNSSGSLQPRPSQNIPSSRLPTPKPRMENMNGSNEEEVPPVPAIPKAYESPKMEFFEPPITSFRKSSVPVDFGRLAIGSNSKRESDSSGAFTTDEATPDDSTSVSISRGVRAPEIKQKQIVNIGKKNLQPLRLPPLNLLPLSTPLVAKIDALKDGDIAQINEKSYTPPPYQTTTKTPTTPMTASKAAFFYNHGDQDVPSIHHFRSSTSHFVASADQTGFRAPSSSSAVGSLDIPVGNRTVSPYISSSLPKNSGESSFMRNKAGGEYSRGSWQHGKPTGPRPQTQISTLSSTNETGSRLSSPADLEKDGSALRSKLNLALKHSNLKSQLVLDTNVDPAKYDNMPPPRLPASTTWNNYSTSRSSPTSKPSYLKSRRKSSMSSSTSASITVKNPSFNSEQGLGPNQSPSTDSGDVDTPHQRPGSILSPVHKILNSAKSNTGSKRPVDPNLDPDDLAAEEEMRKLGSKRKDFEVAAKVLDELRRRASPKERVSPVQALRIAGLNIFERGEIMDFKDIYFCGTQKARKHVGDLKSQSANFGYDDERGDYQIVVGDHLAYRHEIVDVLGKGSFGQVVRCVDHKTGGLVAVKIIRNRKRFHQQALVEVNILQKLKEWDPHRRHSVVNFTQSFYFRGHLCISTELLGMNLYEFIKAHEFRGFSLKLIRRFTKQLISTLVLLHGKKVIHCDLKPENILLVHPIHSEIRVIDFGSSCFEHEKVYTYIQSRFYRSPEVILGMSYGMPIDMWSLGCILAELHTGYPIFPGENEQEQLACIMEVFGPPEKHLIDKSTRKKLFFDSLGKPRLTVSSKGRRRRPSSKDLKQILKCEDEPFLDFIARCLRWDPARRLNPNDALNHEFITGIKPSFRSRSHVTVVGSPAKRLARVTTPSSTRPLPEPPATSVKNGPTVRNRDTSNNSPQSRFQHKFFLWVRLTKSRYEERKWEARPRSGSSGDELVLFSDLCLLDAFPDFTQLQLAAMNGFVPQNLDEDAFGEKKGIGKGLKTFDAFPKTKPSYTSPTRRGGQWTVAILLICSVLSISELLSWFRGTENHHFSVEKGVSHELQMNLDLVVAMRCDDLRINVQDAAGDRILAAELLQREGTSWKLWTDKVNHEIASGVHEYQILNQEDTKRIVAQEEDVHVRHVMGEVRRNVRRKFPRGPRLRRGDTVDSCRIYGSLEGNKVLGDFHITARGHGYQDPGGHLDHRVGLTSHPCPQTVFNFSHMITELSFGPHYPSLLNPLDKTISTTENHYYKYQYFLNIVPTIYSKGKSALDRYSHATSSMRKTMISTNQYSATSQSHSIPEDPRYVPGIFFKYDIEPILLLVSQERGSFVALLVRLVNVVSGVLVSGGWLFQLSSWFAGVMNRRRARKSDGVLNGRPFSGDDE</sequence>
<dbReference type="FunFam" id="1.10.510.10:FF:000112">
    <property type="entry name" value="Putative dual specificity tyrosine-phosphorylation-regulated kinase 2"/>
    <property type="match status" value="1"/>
</dbReference>
<dbReference type="GO" id="GO:0005856">
    <property type="term" value="C:cytoskeleton"/>
    <property type="evidence" value="ECO:0007669"/>
    <property type="project" value="TreeGrafter"/>
</dbReference>
<feature type="compositionally biased region" description="Polar residues" evidence="8">
    <location>
        <begin position="718"/>
        <end position="734"/>
    </location>
</feature>
<keyword evidence="5" id="KW-0418">Kinase</keyword>
<evidence type="ECO:0000256" key="9">
    <source>
        <dbReference type="SAM" id="Phobius"/>
    </source>
</evidence>
<dbReference type="Proteomes" id="UP000243515">
    <property type="component" value="Unassembled WGS sequence"/>
</dbReference>
<feature type="compositionally biased region" description="Polar residues" evidence="8">
    <location>
        <begin position="46"/>
        <end position="71"/>
    </location>
</feature>
<dbReference type="PROSITE" id="PS00108">
    <property type="entry name" value="PROTEIN_KINASE_ST"/>
    <property type="match status" value="1"/>
</dbReference>
<feature type="compositionally biased region" description="Polar residues" evidence="8">
    <location>
        <begin position="1"/>
        <end position="32"/>
    </location>
</feature>
<dbReference type="PANTHER" id="PTHR24058:SF22">
    <property type="entry name" value="DUAL SPECIFICITY TYROSINE-PHOSPHORYLATION-REGULATED KINASE 4"/>
    <property type="match status" value="1"/>
</dbReference>
<reference evidence="11 12" key="1">
    <citation type="journal article" date="2015" name="Environ. Microbiol.">
        <title>Metagenome sequence of Elaphomyces granulatus from sporocarp tissue reveals Ascomycota ectomycorrhizal fingerprints of genome expansion and a Proteobacteria-rich microbiome.</title>
        <authorList>
            <person name="Quandt C.A."/>
            <person name="Kohler A."/>
            <person name="Hesse C.N."/>
            <person name="Sharpton T.J."/>
            <person name="Martin F."/>
            <person name="Spatafora J.W."/>
        </authorList>
    </citation>
    <scope>NUCLEOTIDE SEQUENCE [LARGE SCALE GENOMIC DNA]</scope>
    <source>
        <strain evidence="11 12">OSC145934</strain>
    </source>
</reference>
<protein>
    <recommendedName>
        <fullName evidence="10">Protein kinase domain-containing protein</fullName>
    </recommendedName>
</protein>
<evidence type="ECO:0000256" key="1">
    <source>
        <dbReference type="ARBA" id="ARBA00008867"/>
    </source>
</evidence>
<dbReference type="PROSITE" id="PS50011">
    <property type="entry name" value="PROTEIN_KINASE_DOM"/>
    <property type="match status" value="1"/>
</dbReference>
<evidence type="ECO:0000313" key="12">
    <source>
        <dbReference type="Proteomes" id="UP000243515"/>
    </source>
</evidence>
<dbReference type="GO" id="GO:0005524">
    <property type="term" value="F:ATP binding"/>
    <property type="evidence" value="ECO:0007669"/>
    <property type="project" value="UniProtKB-UniRule"/>
</dbReference>
<dbReference type="Gene3D" id="3.30.200.20">
    <property type="entry name" value="Phosphorylase Kinase, domain 1"/>
    <property type="match status" value="1"/>
</dbReference>
<feature type="compositionally biased region" description="Polar residues" evidence="8">
    <location>
        <begin position="295"/>
        <end position="304"/>
    </location>
</feature>
<keyword evidence="9" id="KW-1133">Transmembrane helix</keyword>
<keyword evidence="12" id="KW-1185">Reference proteome</keyword>
<feature type="compositionally biased region" description="Basic and acidic residues" evidence="8">
    <location>
        <begin position="305"/>
        <end position="318"/>
    </location>
</feature>
<dbReference type="InterPro" id="IPR012936">
    <property type="entry name" value="Erv_C"/>
</dbReference>
<dbReference type="SMART" id="SM00220">
    <property type="entry name" value="S_TKc"/>
    <property type="match status" value="1"/>
</dbReference>
<feature type="compositionally biased region" description="Polar residues" evidence="8">
    <location>
        <begin position="756"/>
        <end position="775"/>
    </location>
</feature>
<proteinExistence type="inferred from homology"/>
<evidence type="ECO:0000256" key="3">
    <source>
        <dbReference type="ARBA" id="ARBA00022679"/>
    </source>
</evidence>
<keyword evidence="9" id="KW-0812">Transmembrane</keyword>
<dbReference type="InterPro" id="IPR050494">
    <property type="entry name" value="Ser_Thr_dual-spec_kinase"/>
</dbReference>
<feature type="compositionally biased region" description="Polar residues" evidence="8">
    <location>
        <begin position="862"/>
        <end position="885"/>
    </location>
</feature>
<dbReference type="GO" id="GO:0004674">
    <property type="term" value="F:protein serine/threonine kinase activity"/>
    <property type="evidence" value="ECO:0007669"/>
    <property type="project" value="UniProtKB-KW"/>
</dbReference>
<evidence type="ECO:0000313" key="11">
    <source>
        <dbReference type="EMBL" id="OXV06046.1"/>
    </source>
</evidence>
<dbReference type="CDD" id="cd14210">
    <property type="entry name" value="PKc_DYRK"/>
    <property type="match status" value="1"/>
</dbReference>
<evidence type="ECO:0000256" key="6">
    <source>
        <dbReference type="ARBA" id="ARBA00022840"/>
    </source>
</evidence>
<feature type="compositionally biased region" description="Polar residues" evidence="8">
    <location>
        <begin position="483"/>
        <end position="496"/>
    </location>
</feature>
<dbReference type="SUPFAM" id="SSF56112">
    <property type="entry name" value="Protein kinase-like (PK-like)"/>
    <property type="match status" value="1"/>
</dbReference>
<feature type="region of interest" description="Disordered" evidence="8">
    <location>
        <begin position="718"/>
        <end position="781"/>
    </location>
</feature>
<organism evidence="11 12">
    <name type="scientific">Elaphomyces granulatus</name>
    <dbReference type="NCBI Taxonomy" id="519963"/>
    <lineage>
        <taxon>Eukaryota</taxon>
        <taxon>Fungi</taxon>
        <taxon>Dikarya</taxon>
        <taxon>Ascomycota</taxon>
        <taxon>Pezizomycotina</taxon>
        <taxon>Eurotiomycetes</taxon>
        <taxon>Eurotiomycetidae</taxon>
        <taxon>Eurotiales</taxon>
        <taxon>Elaphomycetaceae</taxon>
        <taxon>Elaphomyces</taxon>
    </lineage>
</organism>
<dbReference type="PROSITE" id="PS00107">
    <property type="entry name" value="PROTEIN_KINASE_ATP"/>
    <property type="match status" value="1"/>
</dbReference>
<evidence type="ECO:0000256" key="2">
    <source>
        <dbReference type="ARBA" id="ARBA00022527"/>
    </source>
</evidence>
<feature type="compositionally biased region" description="Polar residues" evidence="8">
    <location>
        <begin position="115"/>
        <end position="144"/>
    </location>
</feature>
<feature type="compositionally biased region" description="Low complexity" evidence="8">
    <location>
        <begin position="460"/>
        <end position="482"/>
    </location>
</feature>
<dbReference type="Pfam" id="PF07970">
    <property type="entry name" value="COPIIcoated_ERV"/>
    <property type="match status" value="1"/>
</dbReference>
<feature type="region of interest" description="Disordered" evidence="8">
    <location>
        <begin position="408"/>
        <end position="518"/>
    </location>
</feature>
<dbReference type="OrthoDB" id="9332038at2759"/>
<feature type="compositionally biased region" description="Pro residues" evidence="8">
    <location>
        <begin position="411"/>
        <end position="422"/>
    </location>
</feature>
<keyword evidence="9" id="KW-0472">Membrane</keyword>
<feature type="region of interest" description="Disordered" evidence="8">
    <location>
        <begin position="175"/>
        <end position="338"/>
    </location>
</feature>
<gene>
    <name evidence="11" type="ORF">Egran_06186</name>
</gene>
<comment type="caution">
    <text evidence="11">The sequence shown here is derived from an EMBL/GenBank/DDBJ whole genome shotgun (WGS) entry which is preliminary data.</text>
</comment>
<evidence type="ECO:0000256" key="8">
    <source>
        <dbReference type="SAM" id="MobiDB-lite"/>
    </source>
</evidence>
<dbReference type="GO" id="GO:0005737">
    <property type="term" value="C:cytoplasm"/>
    <property type="evidence" value="ECO:0007669"/>
    <property type="project" value="TreeGrafter"/>
</dbReference>
<evidence type="ECO:0000259" key="10">
    <source>
        <dbReference type="PROSITE" id="PS50011"/>
    </source>
</evidence>
<feature type="region of interest" description="Disordered" evidence="8">
    <location>
        <begin position="555"/>
        <end position="584"/>
    </location>
</feature>
<dbReference type="InterPro" id="IPR039542">
    <property type="entry name" value="Erv_N"/>
</dbReference>
<dbReference type="InterPro" id="IPR011009">
    <property type="entry name" value="Kinase-like_dom_sf"/>
</dbReference>
<comment type="similarity">
    <text evidence="1">Belongs to the protein kinase superfamily. CMGC Ser/Thr protein kinase family. MNB/DYRK subfamily.</text>
</comment>
<evidence type="ECO:0000256" key="7">
    <source>
        <dbReference type="PROSITE-ProRule" id="PRU10141"/>
    </source>
</evidence>
<evidence type="ECO:0000256" key="5">
    <source>
        <dbReference type="ARBA" id="ARBA00022777"/>
    </source>
</evidence>
<dbReference type="Pfam" id="PF00069">
    <property type="entry name" value="Pkinase"/>
    <property type="match status" value="1"/>
</dbReference>
<dbReference type="Gene3D" id="1.10.510.10">
    <property type="entry name" value="Transferase(Phosphotransferase) domain 1"/>
    <property type="match status" value="1"/>
</dbReference>
<dbReference type="Pfam" id="PF13850">
    <property type="entry name" value="ERGIC_N"/>
    <property type="match status" value="1"/>
</dbReference>
<feature type="region of interest" description="Disordered" evidence="8">
    <location>
        <begin position="1350"/>
        <end position="1388"/>
    </location>
</feature>
<dbReference type="PANTHER" id="PTHR24058">
    <property type="entry name" value="DUAL SPECIFICITY PROTEIN KINASE"/>
    <property type="match status" value="1"/>
</dbReference>
<feature type="transmembrane region" description="Helical" evidence="9">
    <location>
        <begin position="1799"/>
        <end position="1821"/>
    </location>
</feature>
<dbReference type="InterPro" id="IPR000719">
    <property type="entry name" value="Prot_kinase_dom"/>
</dbReference>
<keyword evidence="2" id="KW-0723">Serine/threonine-protein kinase</keyword>
<keyword evidence="3" id="KW-0808">Transferase</keyword>
<feature type="region of interest" description="Disordered" evidence="8">
    <location>
        <begin position="1"/>
        <end position="150"/>
    </location>
</feature>
<feature type="compositionally biased region" description="Low complexity" evidence="8">
    <location>
        <begin position="833"/>
        <end position="846"/>
    </location>
</feature>
<feature type="compositionally biased region" description="Polar residues" evidence="8">
    <location>
        <begin position="250"/>
        <end position="260"/>
    </location>
</feature>
<keyword evidence="6 7" id="KW-0067">ATP-binding</keyword>
<feature type="compositionally biased region" description="Low complexity" evidence="8">
    <location>
        <begin position="190"/>
        <end position="207"/>
    </location>
</feature>
<feature type="domain" description="Protein kinase" evidence="10">
    <location>
        <begin position="1032"/>
        <end position="1328"/>
    </location>
</feature>
<dbReference type="InterPro" id="IPR017441">
    <property type="entry name" value="Protein_kinase_ATP_BS"/>
</dbReference>
<evidence type="ECO:0000256" key="4">
    <source>
        <dbReference type="ARBA" id="ARBA00022741"/>
    </source>
</evidence>
<feature type="compositionally biased region" description="Polar residues" evidence="8">
    <location>
        <begin position="563"/>
        <end position="582"/>
    </location>
</feature>
<feature type="compositionally biased region" description="Polar residues" evidence="8">
    <location>
        <begin position="445"/>
        <end position="455"/>
    </location>
</feature>